<evidence type="ECO:0000256" key="9">
    <source>
        <dbReference type="ARBA" id="ARBA00022840"/>
    </source>
</evidence>
<accession>A0A6J6FCK9</accession>
<evidence type="ECO:0000256" key="4">
    <source>
        <dbReference type="ARBA" id="ARBA00022475"/>
    </source>
</evidence>
<dbReference type="SMART" id="SM00387">
    <property type="entry name" value="HATPase_c"/>
    <property type="match status" value="1"/>
</dbReference>
<dbReference type="InterPro" id="IPR036097">
    <property type="entry name" value="HisK_dim/P_sf"/>
</dbReference>
<evidence type="ECO:0000256" key="3">
    <source>
        <dbReference type="ARBA" id="ARBA00012438"/>
    </source>
</evidence>
<name>A0A6J6FCK9_9ZZZZ</name>
<dbReference type="PROSITE" id="PS50109">
    <property type="entry name" value="HIS_KIN"/>
    <property type="match status" value="1"/>
</dbReference>
<dbReference type="GO" id="GO:0016036">
    <property type="term" value="P:cellular response to phosphate starvation"/>
    <property type="evidence" value="ECO:0007669"/>
    <property type="project" value="TreeGrafter"/>
</dbReference>
<dbReference type="Pfam" id="PF02518">
    <property type="entry name" value="HATPase_c"/>
    <property type="match status" value="1"/>
</dbReference>
<protein>
    <recommendedName>
        <fullName evidence="3">histidine kinase</fullName>
        <ecNumber evidence="3">2.7.13.3</ecNumber>
    </recommendedName>
</protein>
<evidence type="ECO:0000256" key="2">
    <source>
        <dbReference type="ARBA" id="ARBA00004236"/>
    </source>
</evidence>
<sequence>MGIWGDRSKNSTDTPLISPSLIGLLNNIDAEFLIIAPGDVVLKSSPGVASLGVVKDSTVTSYPLLNLIRTSRRNKERLEETIELPRGPIGGGTHDLLVRVAPLGEQDLMVVLVFDDSEFNRLNSMRRDFVANISHELKTPIGALSILSEAVLEASNDPEAIKNFASRMQIEATRLSDLVQEIINLSRLQDEDPLKNAAIWNLSSVVQEAIDESRLAADKRQIEIVFQEIEPCFALGDRSQLLMAVSNLIENAINYSSNGTRVGISVSRNESLSEISVTDQGVGIPEKDLERIFERFYRVDPARSRETGGTGLGLSIVKHVAANHGGDITVWSHEGHGSTFTIRLPYLSDENPQSSKGEAE</sequence>
<keyword evidence="6" id="KW-0808">Transferase</keyword>
<keyword evidence="7" id="KW-0547">Nucleotide-binding</keyword>
<comment type="subcellular location">
    <subcellularLocation>
        <location evidence="2">Cell membrane</location>
    </subcellularLocation>
</comment>
<evidence type="ECO:0000259" key="12">
    <source>
        <dbReference type="PROSITE" id="PS50109"/>
    </source>
</evidence>
<dbReference type="SUPFAM" id="SSF55874">
    <property type="entry name" value="ATPase domain of HSP90 chaperone/DNA topoisomerase II/histidine kinase"/>
    <property type="match status" value="1"/>
</dbReference>
<dbReference type="GO" id="GO:0004721">
    <property type="term" value="F:phosphoprotein phosphatase activity"/>
    <property type="evidence" value="ECO:0007669"/>
    <property type="project" value="TreeGrafter"/>
</dbReference>
<dbReference type="InterPro" id="IPR003661">
    <property type="entry name" value="HisK_dim/P_dom"/>
</dbReference>
<dbReference type="InterPro" id="IPR036890">
    <property type="entry name" value="HATPase_C_sf"/>
</dbReference>
<keyword evidence="8" id="KW-0418">Kinase</keyword>
<organism evidence="13">
    <name type="scientific">freshwater metagenome</name>
    <dbReference type="NCBI Taxonomy" id="449393"/>
    <lineage>
        <taxon>unclassified sequences</taxon>
        <taxon>metagenomes</taxon>
        <taxon>ecological metagenomes</taxon>
    </lineage>
</organism>
<dbReference type="InterPro" id="IPR005467">
    <property type="entry name" value="His_kinase_dom"/>
</dbReference>
<evidence type="ECO:0000313" key="13">
    <source>
        <dbReference type="EMBL" id="CAB4585987.1"/>
    </source>
</evidence>
<dbReference type="FunFam" id="1.10.287.130:FF:000008">
    <property type="entry name" value="Two-component sensor histidine kinase"/>
    <property type="match status" value="1"/>
</dbReference>
<keyword evidence="5" id="KW-0597">Phosphoprotein</keyword>
<proteinExistence type="predicted"/>
<dbReference type="EMBL" id="CAEZTX010000091">
    <property type="protein sequence ID" value="CAB4585987.1"/>
    <property type="molecule type" value="Genomic_DNA"/>
</dbReference>
<keyword evidence="11" id="KW-0472">Membrane</keyword>
<evidence type="ECO:0000256" key="1">
    <source>
        <dbReference type="ARBA" id="ARBA00000085"/>
    </source>
</evidence>
<reference evidence="13" key="1">
    <citation type="submission" date="2020-05" db="EMBL/GenBank/DDBJ databases">
        <authorList>
            <person name="Chiriac C."/>
            <person name="Salcher M."/>
            <person name="Ghai R."/>
            <person name="Kavagutti S V."/>
        </authorList>
    </citation>
    <scope>NUCLEOTIDE SEQUENCE</scope>
</reference>
<dbReference type="Gene3D" id="1.10.287.130">
    <property type="match status" value="1"/>
</dbReference>
<dbReference type="InterPro" id="IPR003594">
    <property type="entry name" value="HATPase_dom"/>
</dbReference>
<dbReference type="InterPro" id="IPR004358">
    <property type="entry name" value="Sig_transdc_His_kin-like_C"/>
</dbReference>
<dbReference type="Gene3D" id="3.30.565.10">
    <property type="entry name" value="Histidine kinase-like ATPase, C-terminal domain"/>
    <property type="match status" value="1"/>
</dbReference>
<evidence type="ECO:0000256" key="7">
    <source>
        <dbReference type="ARBA" id="ARBA00022741"/>
    </source>
</evidence>
<dbReference type="InterPro" id="IPR050351">
    <property type="entry name" value="BphY/WalK/GraS-like"/>
</dbReference>
<dbReference type="SUPFAM" id="SSF47384">
    <property type="entry name" value="Homodimeric domain of signal transducing histidine kinase"/>
    <property type="match status" value="1"/>
</dbReference>
<dbReference type="PANTHER" id="PTHR45453">
    <property type="entry name" value="PHOSPHATE REGULON SENSOR PROTEIN PHOR"/>
    <property type="match status" value="1"/>
</dbReference>
<dbReference type="Pfam" id="PF00512">
    <property type="entry name" value="HisKA"/>
    <property type="match status" value="1"/>
</dbReference>
<dbReference type="AlphaFoldDB" id="A0A6J6FCK9"/>
<gene>
    <name evidence="13" type="ORF">UFOPK1755_00819</name>
</gene>
<evidence type="ECO:0000256" key="6">
    <source>
        <dbReference type="ARBA" id="ARBA00022679"/>
    </source>
</evidence>
<feature type="domain" description="Histidine kinase" evidence="12">
    <location>
        <begin position="132"/>
        <end position="348"/>
    </location>
</feature>
<keyword evidence="10" id="KW-0902">Two-component regulatory system</keyword>
<keyword evidence="4" id="KW-1003">Cell membrane</keyword>
<dbReference type="EC" id="2.7.13.3" evidence="3"/>
<dbReference type="FunFam" id="3.30.565.10:FF:000006">
    <property type="entry name" value="Sensor histidine kinase WalK"/>
    <property type="match status" value="1"/>
</dbReference>
<dbReference type="GO" id="GO:0005886">
    <property type="term" value="C:plasma membrane"/>
    <property type="evidence" value="ECO:0007669"/>
    <property type="project" value="UniProtKB-SubCell"/>
</dbReference>
<evidence type="ECO:0000256" key="8">
    <source>
        <dbReference type="ARBA" id="ARBA00022777"/>
    </source>
</evidence>
<dbReference type="GO" id="GO:0005524">
    <property type="term" value="F:ATP binding"/>
    <property type="evidence" value="ECO:0007669"/>
    <property type="project" value="UniProtKB-KW"/>
</dbReference>
<dbReference type="PRINTS" id="PR00344">
    <property type="entry name" value="BCTRLSENSOR"/>
</dbReference>
<dbReference type="CDD" id="cd00082">
    <property type="entry name" value="HisKA"/>
    <property type="match status" value="1"/>
</dbReference>
<evidence type="ECO:0000256" key="5">
    <source>
        <dbReference type="ARBA" id="ARBA00022553"/>
    </source>
</evidence>
<dbReference type="PANTHER" id="PTHR45453:SF1">
    <property type="entry name" value="PHOSPHATE REGULON SENSOR PROTEIN PHOR"/>
    <property type="match status" value="1"/>
</dbReference>
<dbReference type="CDD" id="cd00075">
    <property type="entry name" value="HATPase"/>
    <property type="match status" value="1"/>
</dbReference>
<evidence type="ECO:0000256" key="11">
    <source>
        <dbReference type="ARBA" id="ARBA00023136"/>
    </source>
</evidence>
<keyword evidence="9" id="KW-0067">ATP-binding</keyword>
<dbReference type="SMART" id="SM00388">
    <property type="entry name" value="HisKA"/>
    <property type="match status" value="1"/>
</dbReference>
<evidence type="ECO:0000256" key="10">
    <source>
        <dbReference type="ARBA" id="ARBA00023012"/>
    </source>
</evidence>
<comment type="catalytic activity">
    <reaction evidence="1">
        <text>ATP + protein L-histidine = ADP + protein N-phospho-L-histidine.</text>
        <dbReference type="EC" id="2.7.13.3"/>
    </reaction>
</comment>
<dbReference type="GO" id="GO:0000155">
    <property type="term" value="F:phosphorelay sensor kinase activity"/>
    <property type="evidence" value="ECO:0007669"/>
    <property type="project" value="InterPro"/>
</dbReference>